<dbReference type="EMBL" id="CAMXCT020001954">
    <property type="protein sequence ID" value="CAL1147823.1"/>
    <property type="molecule type" value="Genomic_DNA"/>
</dbReference>
<dbReference type="Proteomes" id="UP001152797">
    <property type="component" value="Unassembled WGS sequence"/>
</dbReference>
<protein>
    <submittedName>
        <fullName evidence="10">Galacturonosyltransferase 8</fullName>
    </submittedName>
</protein>
<dbReference type="Pfam" id="PF01145">
    <property type="entry name" value="Band_7"/>
    <property type="match status" value="1"/>
</dbReference>
<gene>
    <name evidence="8" type="ORF">C1SCF055_LOCUS21094</name>
</gene>
<dbReference type="GO" id="GO:0016192">
    <property type="term" value="P:vesicle-mediated transport"/>
    <property type="evidence" value="ECO:0007669"/>
    <property type="project" value="UniProtKB-KW"/>
</dbReference>
<organism evidence="8">
    <name type="scientific">Cladocopium goreaui</name>
    <dbReference type="NCBI Taxonomy" id="2562237"/>
    <lineage>
        <taxon>Eukaryota</taxon>
        <taxon>Sar</taxon>
        <taxon>Alveolata</taxon>
        <taxon>Dinophyceae</taxon>
        <taxon>Suessiales</taxon>
        <taxon>Symbiodiniaceae</taxon>
        <taxon>Cladocopium</taxon>
    </lineage>
</organism>
<accession>A0A9P1CP71</accession>
<evidence type="ECO:0000256" key="2">
    <source>
        <dbReference type="ARBA" id="ARBA00022448"/>
    </source>
</evidence>
<feature type="non-terminal residue" evidence="8">
    <location>
        <position position="1"/>
    </location>
</feature>
<reference evidence="8" key="1">
    <citation type="submission" date="2022-10" db="EMBL/GenBank/DDBJ databases">
        <authorList>
            <person name="Chen Y."/>
            <person name="Dougan E. K."/>
            <person name="Chan C."/>
            <person name="Rhodes N."/>
            <person name="Thang M."/>
        </authorList>
    </citation>
    <scope>NUCLEOTIDE SEQUENCE</scope>
</reference>
<dbReference type="GO" id="GO:0005794">
    <property type="term" value="C:Golgi apparatus"/>
    <property type="evidence" value="ECO:0007669"/>
    <property type="project" value="TreeGrafter"/>
</dbReference>
<keyword evidence="4" id="KW-0808">Transferase</keyword>
<dbReference type="EMBL" id="CAMXCT010001954">
    <property type="protein sequence ID" value="CAI3994448.1"/>
    <property type="molecule type" value="Genomic_DNA"/>
</dbReference>
<dbReference type="Gene3D" id="3.90.550.10">
    <property type="entry name" value="Spore Coat Polysaccharide Biosynthesis Protein SpsA, Chain A"/>
    <property type="match status" value="2"/>
</dbReference>
<dbReference type="InterPro" id="IPR001107">
    <property type="entry name" value="Band_7"/>
</dbReference>
<evidence type="ECO:0000313" key="10">
    <source>
        <dbReference type="EMBL" id="CAL4781760.1"/>
    </source>
</evidence>
<keyword evidence="11" id="KW-1185">Reference proteome</keyword>
<proteinExistence type="inferred from homology"/>
<keyword evidence="5" id="KW-0479">Metal-binding</keyword>
<dbReference type="GO" id="GO:0046872">
    <property type="term" value="F:metal ion binding"/>
    <property type="evidence" value="ECO:0007669"/>
    <property type="project" value="UniProtKB-KW"/>
</dbReference>
<dbReference type="Pfam" id="PF04099">
    <property type="entry name" value="Sybindin"/>
    <property type="match status" value="1"/>
</dbReference>
<dbReference type="InterPro" id="IPR050748">
    <property type="entry name" value="Glycosyltrans_8_dom-fam"/>
</dbReference>
<dbReference type="GO" id="GO:0016757">
    <property type="term" value="F:glycosyltransferase activity"/>
    <property type="evidence" value="ECO:0007669"/>
    <property type="project" value="UniProtKB-KW"/>
</dbReference>
<name>A0A9P1CP71_9DINO</name>
<comment type="similarity">
    <text evidence="1">Belongs to the glycosyltransferase 8 family.</text>
</comment>
<evidence type="ECO:0000256" key="3">
    <source>
        <dbReference type="ARBA" id="ARBA00022676"/>
    </source>
</evidence>
<evidence type="ECO:0000256" key="1">
    <source>
        <dbReference type="ARBA" id="ARBA00006351"/>
    </source>
</evidence>
<reference evidence="9" key="2">
    <citation type="submission" date="2024-04" db="EMBL/GenBank/DDBJ databases">
        <authorList>
            <person name="Chen Y."/>
            <person name="Shah S."/>
            <person name="Dougan E. K."/>
            <person name="Thang M."/>
            <person name="Chan C."/>
        </authorList>
    </citation>
    <scope>NUCLEOTIDE SEQUENCE [LARGE SCALE GENOMIC DNA]</scope>
</reference>
<dbReference type="SUPFAM" id="SSF53448">
    <property type="entry name" value="Nucleotide-diphospho-sugar transferases"/>
    <property type="match status" value="2"/>
</dbReference>
<evidence type="ECO:0000256" key="4">
    <source>
        <dbReference type="ARBA" id="ARBA00022679"/>
    </source>
</evidence>
<evidence type="ECO:0000259" key="7">
    <source>
        <dbReference type="Pfam" id="PF01145"/>
    </source>
</evidence>
<evidence type="ECO:0000313" key="11">
    <source>
        <dbReference type="Proteomes" id="UP001152797"/>
    </source>
</evidence>
<dbReference type="PANTHER" id="PTHR13778:SF47">
    <property type="entry name" value="LIPOPOLYSACCHARIDE 1,3-GALACTOSYLTRANSFERASE"/>
    <property type="match status" value="1"/>
</dbReference>
<keyword evidence="6" id="KW-0931">ER-Golgi transport</keyword>
<dbReference type="OrthoDB" id="190994at2759"/>
<dbReference type="EMBL" id="CAMXCT030001954">
    <property type="protein sequence ID" value="CAL4781760.1"/>
    <property type="molecule type" value="Genomic_DNA"/>
</dbReference>
<dbReference type="InterPro" id="IPR002495">
    <property type="entry name" value="Glyco_trans_8"/>
</dbReference>
<dbReference type="InterPro" id="IPR007233">
    <property type="entry name" value="TRAPPC"/>
</dbReference>
<evidence type="ECO:0000256" key="6">
    <source>
        <dbReference type="ARBA" id="ARBA00022892"/>
    </source>
</evidence>
<evidence type="ECO:0000313" key="8">
    <source>
        <dbReference type="EMBL" id="CAI3994448.1"/>
    </source>
</evidence>
<feature type="domain" description="Band 7" evidence="7">
    <location>
        <begin position="810"/>
        <end position="1002"/>
    </location>
</feature>
<dbReference type="GO" id="GO:0030008">
    <property type="term" value="C:TRAPP complex"/>
    <property type="evidence" value="ECO:0007669"/>
    <property type="project" value="InterPro"/>
</dbReference>
<keyword evidence="2" id="KW-0813">Transport</keyword>
<comment type="caution">
    <text evidence="8">The sequence shown here is derived from an EMBL/GenBank/DDBJ whole genome shotgun (WGS) entry which is preliminary data.</text>
</comment>
<evidence type="ECO:0000256" key="5">
    <source>
        <dbReference type="ARBA" id="ARBA00022723"/>
    </source>
</evidence>
<evidence type="ECO:0000313" key="9">
    <source>
        <dbReference type="EMBL" id="CAL1147823.1"/>
    </source>
</evidence>
<keyword evidence="3" id="KW-0328">Glycosyltransferase</keyword>
<sequence>SLAVWNSTKALMALGEQNLDGCESNMTVYHEMQSVWPFWQILGRLEKRHLYDQVPDFVPALPSPPALPAAVRLKWQHLLHARQLKVEATFQPAAPWMMQDGAGRECLEETKGVAHIALSADLAQIDGLIVTLSSSISATADARRLCFHTFVLEQQQSFMLEALQCAFGDALKIQSTGLSGQIFGAFTLGEARLLIHSLDPETIWREVGLNSSRPGAVMLGETDLSNSLRSDTGNLGAVHNFARFSLHQLLPHLSRVVYLDEDVVVKGDLLELFHVSMSTDNGAPGTVAAVQRKNQPLRTYVDVLQPAVPHWLPSEAPSFNVPDFVPALPSPPALPAAVRLKWQHLLHARQLKVEATFQPAAPWMMQDGAGRECLEETKGVAHIALSADLAQIDGLIVTLSSSISATADARRLCFHTFVLEQQQSFMLEALQCAFGDALKIQSTGLSGQIFGAFTLGEARLLIHSLDPETIWREVGLNSSRPGAVMLGETDLSNSLRSDTGNLGAVHNFARFSLHQLLPHLSRVVYLDEDVVVKGDLLELFHVSMSTDNGAPGTVAAVQRKNQPLRTYVDVLQPAVPHWLPSEAPSFNAGVMVIDLNRWRQRHASQLVAEWIAMNARRRLWLHGSQPPLLLLFHDEVVSLHWSWNVDGLGHRLNYPKNVSMPQIYNFYTFGRGRKLLCREEWNRTRPCRDVAEESKYVSGLLITLKSFAQQLGPPKTQAFLAYSTPQYKLHSFETISGRLGGVAFGSFGGVGCAAAFEVPLRDHYGPLGVSVQVTQLPDDTALLCQQHPGHPFMTREKCHQAFLCFFSITSVQPTEVALSYNWLLSHVSNEVIATPGLKFIGPFNTLIRYPKTIQTLEYDEAARDLLDGRTADGLPLILGLSFQYRLITDRLPDLYFTYENNYGDYERIYKLTGMHMITELATKFTAYQFFNEKQKIAEVMRDSLNQYFSKHLFATVESLQITEDDLPDAFTRTILTAATSKQNITRMSKTLEAKKVEFQTARQIAEAQANVTIQKAIGEQHRIMQNGKADAAIIEAYVEAELTAYGKIHKDLGLSGEELVNYIWYDTLGGGSVSADASSDKDFEMLVGVNPSAYISQN</sequence>
<dbReference type="Pfam" id="PF01501">
    <property type="entry name" value="Glyco_transf_8"/>
    <property type="match status" value="2"/>
</dbReference>
<dbReference type="InterPro" id="IPR029044">
    <property type="entry name" value="Nucleotide-diphossugar_trans"/>
</dbReference>
<dbReference type="PANTHER" id="PTHR13778">
    <property type="entry name" value="GLYCOSYLTRANSFERASE 8 DOMAIN-CONTAINING PROTEIN"/>
    <property type="match status" value="1"/>
</dbReference>
<dbReference type="AlphaFoldDB" id="A0A9P1CP71"/>